<dbReference type="Pfam" id="PF04884">
    <property type="entry name" value="UVB_sens_prot"/>
    <property type="match status" value="1"/>
</dbReference>
<evidence type="ECO:0000313" key="5">
    <source>
        <dbReference type="RefSeq" id="XP_022148171.1"/>
    </source>
</evidence>
<dbReference type="PANTHER" id="PTHR12770">
    <property type="entry name" value="RUS1 FAMILY PROTEIN C16ORF58"/>
    <property type="match status" value="1"/>
</dbReference>
<evidence type="ECO:0000313" key="4">
    <source>
        <dbReference type="Proteomes" id="UP000504603"/>
    </source>
</evidence>
<dbReference type="InterPro" id="IPR054549">
    <property type="entry name" value="UVB_sens_RUS_dom"/>
</dbReference>
<organism evidence="4 5">
    <name type="scientific">Momordica charantia</name>
    <name type="common">Bitter gourd</name>
    <name type="synonym">Balsam pear</name>
    <dbReference type="NCBI Taxonomy" id="3673"/>
    <lineage>
        <taxon>Eukaryota</taxon>
        <taxon>Viridiplantae</taxon>
        <taxon>Streptophyta</taxon>
        <taxon>Embryophyta</taxon>
        <taxon>Tracheophyta</taxon>
        <taxon>Spermatophyta</taxon>
        <taxon>Magnoliopsida</taxon>
        <taxon>eudicotyledons</taxon>
        <taxon>Gunneridae</taxon>
        <taxon>Pentapetalae</taxon>
        <taxon>rosids</taxon>
        <taxon>fabids</taxon>
        <taxon>Cucurbitales</taxon>
        <taxon>Cucurbitaceae</taxon>
        <taxon>Momordiceae</taxon>
        <taxon>Momordica</taxon>
    </lineage>
</organism>
<dbReference type="InterPro" id="IPR055412">
    <property type="entry name" value="UVB_sens_C"/>
</dbReference>
<dbReference type="GO" id="GO:0010224">
    <property type="term" value="P:response to UV-B"/>
    <property type="evidence" value="ECO:0007669"/>
    <property type="project" value="TreeGrafter"/>
</dbReference>
<dbReference type="PANTHER" id="PTHR12770:SF22">
    <property type="entry name" value="PROTEIN ROOT UVB SENSITIVE 1, CHLOROPLASTIC"/>
    <property type="match status" value="1"/>
</dbReference>
<evidence type="ECO:0000259" key="2">
    <source>
        <dbReference type="Pfam" id="PF04884"/>
    </source>
</evidence>
<protein>
    <submittedName>
        <fullName evidence="5">Protein root UVB sensitive 1, chloroplastic isoform X1</fullName>
    </submittedName>
</protein>
<proteinExistence type="inferred from homology"/>
<dbReference type="AlphaFoldDB" id="A0A6J1D4K5"/>
<dbReference type="InterPro" id="IPR006968">
    <property type="entry name" value="RUS_fam"/>
</dbReference>
<dbReference type="Proteomes" id="UP000504603">
    <property type="component" value="Unplaced"/>
</dbReference>
<dbReference type="GO" id="GO:0009941">
    <property type="term" value="C:chloroplast envelope"/>
    <property type="evidence" value="ECO:0007669"/>
    <property type="project" value="TreeGrafter"/>
</dbReference>
<feature type="domain" description="Protein root UVB sensitive/RUS" evidence="2">
    <location>
        <begin position="181"/>
        <end position="412"/>
    </location>
</feature>
<evidence type="ECO:0000256" key="1">
    <source>
        <dbReference type="ARBA" id="ARBA00007558"/>
    </source>
</evidence>
<accession>A0A6J1D4K5</accession>
<feature type="domain" description="Root UVB sensitive protein C-terminal" evidence="3">
    <location>
        <begin position="462"/>
        <end position="533"/>
    </location>
</feature>
<keyword evidence="4" id="KW-1185">Reference proteome</keyword>
<dbReference type="GO" id="GO:0032502">
    <property type="term" value="P:developmental process"/>
    <property type="evidence" value="ECO:0007669"/>
    <property type="project" value="TreeGrafter"/>
</dbReference>
<evidence type="ECO:0000259" key="3">
    <source>
        <dbReference type="Pfam" id="PF24160"/>
    </source>
</evidence>
<dbReference type="RefSeq" id="XP_022148171.1">
    <property type="nucleotide sequence ID" value="XM_022292479.1"/>
</dbReference>
<dbReference type="GeneID" id="111016908"/>
<name>A0A6J1D4K5_MOMCH</name>
<dbReference type="OrthoDB" id="364779at2759"/>
<reference evidence="5" key="1">
    <citation type="submission" date="2025-08" db="UniProtKB">
        <authorList>
            <consortium name="RefSeq"/>
        </authorList>
    </citation>
    <scope>IDENTIFICATION</scope>
    <source>
        <strain evidence="5">OHB3-1</strain>
    </source>
</reference>
<dbReference type="Pfam" id="PF24160">
    <property type="entry name" value="UVB_sens_C"/>
    <property type="match status" value="1"/>
</dbReference>
<comment type="similarity">
    <text evidence="1">Belongs to the RUS1 family.</text>
</comment>
<gene>
    <name evidence="5" type="primary">LOC111016908</name>
</gene>
<dbReference type="KEGG" id="mcha:111016908"/>
<sequence>MMIQKNAKLSPPLFSSPMPRSCAAVRPTLTVFPRFFNAAKLVQRHFSHSIETRVELARVHSPFHPPLLAGDGIGCGGNSNGGWNNPYHFGSFGWWHDDNNFSQGPHNAFLALFLTSVLCCFCHFQLAAALARNDLNSGSIWEVKGGKRIRIILDTFRDEFHVATGMPSSPLSFSCVNFWFRCSDIFRHLMLPEGFPDSVTSDYLEYSLWRGVQGIASQVSGVLATQALLYAVGLGKGAIPTAAAVNWVLKDGFGYLSKIFLSKYGRHFDVNPKGWRLFADLLENAAFGMEMLTPAFPHHFVVIGAAAGAGRSAAALIQAATRSCFYAGFAAQRNFAEVIAKGEAQGMVSKSIGMMLGITLANRIRSSTSLALGCFSVVTFIHMFCNLKSYKSIQLRTLNPYRASLVFSEYLLSGEVPPIKDVNNEEPLFPAVPFLNTRLARGEPKLRLLSTEAKESAANIEKRLQLGSKLSDVVSCEEDVLELFSLYKNENYILSEQRGRYCVMLKESASPVDMLKALFHVNYLHWLERNAGIIARSASNDCRPGGRLQISLEYVQREFNHVKYDGELAGWLTDGLIARPLANRIRPCHLVT</sequence>